<dbReference type="PANTHER" id="PTHR34047:SF7">
    <property type="entry name" value="RNA-DIRECTED DNA POLYMERASE"/>
    <property type="match status" value="1"/>
</dbReference>
<name>A0ABT0U3E9_9BACT</name>
<evidence type="ECO:0000256" key="4">
    <source>
        <dbReference type="ARBA" id="ARBA00022723"/>
    </source>
</evidence>
<protein>
    <recommendedName>
        <fullName evidence="1">RNA-directed DNA polymerase</fullName>
        <ecNumber evidence="1">2.7.7.49</ecNumber>
    </recommendedName>
</protein>
<keyword evidence="2" id="KW-0808">Transferase</keyword>
<dbReference type="SUPFAM" id="SSF56672">
    <property type="entry name" value="DNA/RNA polymerases"/>
    <property type="match status" value="1"/>
</dbReference>
<evidence type="ECO:0000256" key="2">
    <source>
        <dbReference type="ARBA" id="ARBA00022679"/>
    </source>
</evidence>
<evidence type="ECO:0000259" key="10">
    <source>
        <dbReference type="PROSITE" id="PS50878"/>
    </source>
</evidence>
<dbReference type="InterPro" id="IPR000123">
    <property type="entry name" value="Reverse_transcriptase_msDNA"/>
</dbReference>
<reference evidence="11 12" key="1">
    <citation type="journal article" date="2022" name="Syst. Appl. Microbiol.">
        <title>Rhodopirellula aestuarii sp. nov., a novel member of the genus Rhodopirellula isolated from brackish sediments collected in the Tagus River estuary, Portugal.</title>
        <authorList>
            <person name="Vitorino I.R."/>
            <person name="Klimek D."/>
            <person name="Calusinska M."/>
            <person name="Lobo-da-Cunha A."/>
            <person name="Vasconcelos V."/>
            <person name="Lage O.M."/>
        </authorList>
    </citation>
    <scope>NUCLEOTIDE SEQUENCE [LARGE SCALE GENOMIC DNA]</scope>
    <source>
        <strain evidence="11 12">ICT_H3.1</strain>
    </source>
</reference>
<organism evidence="11 12">
    <name type="scientific">Aporhodopirellula aestuarii</name>
    <dbReference type="NCBI Taxonomy" id="2950107"/>
    <lineage>
        <taxon>Bacteria</taxon>
        <taxon>Pseudomonadati</taxon>
        <taxon>Planctomycetota</taxon>
        <taxon>Planctomycetia</taxon>
        <taxon>Pirellulales</taxon>
        <taxon>Pirellulaceae</taxon>
        <taxon>Aporhodopirellula</taxon>
    </lineage>
</organism>
<dbReference type="PROSITE" id="PS50878">
    <property type="entry name" value="RT_POL"/>
    <property type="match status" value="1"/>
</dbReference>
<evidence type="ECO:0000256" key="8">
    <source>
        <dbReference type="ARBA" id="ARBA00034120"/>
    </source>
</evidence>
<gene>
    <name evidence="11" type="ORF">NB063_12470</name>
</gene>
<dbReference type="GO" id="GO:0003964">
    <property type="term" value="F:RNA-directed DNA polymerase activity"/>
    <property type="evidence" value="ECO:0007669"/>
    <property type="project" value="UniProtKB-KW"/>
</dbReference>
<comment type="caution">
    <text evidence="11">The sequence shown here is derived from an EMBL/GenBank/DDBJ whole genome shotgun (WGS) entry which is preliminary data.</text>
</comment>
<keyword evidence="5" id="KW-0460">Magnesium</keyword>
<dbReference type="RefSeq" id="WP_250929051.1">
    <property type="nucleotide sequence ID" value="NZ_JAMQBK010000031.1"/>
</dbReference>
<evidence type="ECO:0000313" key="12">
    <source>
        <dbReference type="Proteomes" id="UP001202961"/>
    </source>
</evidence>
<dbReference type="PRINTS" id="PR00866">
    <property type="entry name" value="RNADNAPOLMS"/>
</dbReference>
<dbReference type="CDD" id="cd03487">
    <property type="entry name" value="RT_Bac_retron_II"/>
    <property type="match status" value="1"/>
</dbReference>
<evidence type="ECO:0000256" key="1">
    <source>
        <dbReference type="ARBA" id="ARBA00012493"/>
    </source>
</evidence>
<evidence type="ECO:0000256" key="9">
    <source>
        <dbReference type="ARBA" id="ARBA00048173"/>
    </source>
</evidence>
<keyword evidence="7" id="KW-0051">Antiviral defense</keyword>
<evidence type="ECO:0000256" key="6">
    <source>
        <dbReference type="ARBA" id="ARBA00022918"/>
    </source>
</evidence>
<dbReference type="Pfam" id="PF00078">
    <property type="entry name" value="RVT_1"/>
    <property type="match status" value="1"/>
</dbReference>
<dbReference type="InterPro" id="IPR000477">
    <property type="entry name" value="RT_dom"/>
</dbReference>
<comment type="catalytic activity">
    <reaction evidence="9">
        <text>DNA(n) + a 2'-deoxyribonucleoside 5'-triphosphate = DNA(n+1) + diphosphate</text>
        <dbReference type="Rhea" id="RHEA:22508"/>
        <dbReference type="Rhea" id="RHEA-COMP:17339"/>
        <dbReference type="Rhea" id="RHEA-COMP:17340"/>
        <dbReference type="ChEBI" id="CHEBI:33019"/>
        <dbReference type="ChEBI" id="CHEBI:61560"/>
        <dbReference type="ChEBI" id="CHEBI:173112"/>
        <dbReference type="EC" id="2.7.7.49"/>
    </reaction>
</comment>
<accession>A0ABT0U3E9</accession>
<dbReference type="InterPro" id="IPR051083">
    <property type="entry name" value="GrpII_Intron_Splice-Mob/Def"/>
</dbReference>
<dbReference type="InterPro" id="IPR043502">
    <property type="entry name" value="DNA/RNA_pol_sf"/>
</dbReference>
<keyword evidence="3" id="KW-0548">Nucleotidyltransferase</keyword>
<evidence type="ECO:0000256" key="7">
    <source>
        <dbReference type="ARBA" id="ARBA00023118"/>
    </source>
</evidence>
<dbReference type="Proteomes" id="UP001202961">
    <property type="component" value="Unassembled WGS sequence"/>
</dbReference>
<proteinExistence type="inferred from homology"/>
<keyword evidence="12" id="KW-1185">Reference proteome</keyword>
<evidence type="ECO:0000313" key="11">
    <source>
        <dbReference type="EMBL" id="MCM2371419.1"/>
    </source>
</evidence>
<keyword evidence="4" id="KW-0479">Metal-binding</keyword>
<evidence type="ECO:0000256" key="3">
    <source>
        <dbReference type="ARBA" id="ARBA00022695"/>
    </source>
</evidence>
<keyword evidence="6 11" id="KW-0695">RNA-directed DNA polymerase</keyword>
<comment type="similarity">
    <text evidence="8">Belongs to the bacterial reverse transcriptase family.</text>
</comment>
<dbReference type="EMBL" id="JAMQBK010000031">
    <property type="protein sequence ID" value="MCM2371419.1"/>
    <property type="molecule type" value="Genomic_DNA"/>
</dbReference>
<dbReference type="EC" id="2.7.7.49" evidence="1"/>
<feature type="domain" description="Reverse transcriptase" evidence="10">
    <location>
        <begin position="60"/>
        <end position="290"/>
    </location>
</feature>
<sequence length="368" mass="42098">MAHWLKRQPHFVAAKHKKKTFAIWVQPAKADDESACPLIASDIQLVDFLELPSSRVLDWLLLPHRRRRTEVDHYSRRWLRGHNGRSRLIEEPRPLLKRVQRLINAEILTHLVIHDVAHAYQPGRSVMTCASPHVGQRVVLKMDLQNFFGTISLRRVAAQFRRCGYDRPIALSLAQLCTAPAIPPGDAIDCSDHFTREHLPQGAPTSPTLANAVAFQMDRRLIGLSNAVGITYTRYADDLFFSGDSDFACRVNRFSTTVALIAMEEGFTVAHRKTRTMFDGHRQRVLGLTVNQKLNSGREEYERLKAILTNCYRHGWRSQNRDNHPHFADHLRGRIAHVSQCNANRGQKLMQLFNKIPWNQNSPTTTIT</sequence>
<dbReference type="PANTHER" id="PTHR34047">
    <property type="entry name" value="NUCLEAR INTRON MATURASE 1, MITOCHONDRIAL-RELATED"/>
    <property type="match status" value="1"/>
</dbReference>
<evidence type="ECO:0000256" key="5">
    <source>
        <dbReference type="ARBA" id="ARBA00022842"/>
    </source>
</evidence>